<sequence length="449" mass="50682">MAPNMKRGSTDDGTVSPPPLKRGKQSTVTQKAVANFFTPASKKEKVPEKVTWRIANDSLVVGTFKPPEVSETREDKRRKIAGFDFDSTLISTSSGNVFGKDAQDWKWWDGIVPKKLRSLYEDGYYVVIFSNQSGISLKSDKKTTNVDKKRFADFKTKTAAVFEDLNIPISIYAATAKDMYRKPRTGMWNEFLQEHELDPSSDLVLEHCIFVGDAGGRAEGSQGKRKDFSCSDRDFAFNIGIPYMTPEEFFLGTEAQPFMREFDPSTYLGADQAASTDSTPLVFSKANELDLVLLCGSPGAGKSTFYWNHLKPLGYERVNQDNLKTRERCLKVAEAFLKEGSSVVVDNTNPDEHTRKAWVNVAKKLNVPIRCVLFTAGAKLGEHNDAVRALNDLKTNPENRAMLPRMAFNSFTSRFRDPSLEEGFQDITKVDFKFEGSEEQKEVWRRFWL</sequence>
<dbReference type="Gene3D" id="3.40.50.1000">
    <property type="entry name" value="HAD superfamily/HAD-like"/>
    <property type="match status" value="1"/>
</dbReference>
<dbReference type="InterPro" id="IPR036412">
    <property type="entry name" value="HAD-like_sf"/>
</dbReference>
<keyword evidence="3" id="KW-1185">Reference proteome</keyword>
<dbReference type="Gene3D" id="3.40.50.300">
    <property type="entry name" value="P-loop containing nucleotide triphosphate hydrolases"/>
    <property type="match status" value="1"/>
</dbReference>
<dbReference type="NCBIfam" id="TIGR01662">
    <property type="entry name" value="HAD-SF-IIIA"/>
    <property type="match status" value="1"/>
</dbReference>
<dbReference type="Proteomes" id="UP000799772">
    <property type="component" value="Unassembled WGS sequence"/>
</dbReference>
<evidence type="ECO:0000313" key="3">
    <source>
        <dbReference type="Proteomes" id="UP000799772"/>
    </source>
</evidence>
<dbReference type="SUPFAM" id="SSF52540">
    <property type="entry name" value="P-loop containing nucleoside triphosphate hydrolases"/>
    <property type="match status" value="1"/>
</dbReference>
<dbReference type="GO" id="GO:0003690">
    <property type="term" value="F:double-stranded DNA binding"/>
    <property type="evidence" value="ECO:0007669"/>
    <property type="project" value="TreeGrafter"/>
</dbReference>
<feature type="region of interest" description="Disordered" evidence="1">
    <location>
        <begin position="1"/>
        <end position="28"/>
    </location>
</feature>
<dbReference type="InterPro" id="IPR006551">
    <property type="entry name" value="Polynucleotide_phosphatase"/>
</dbReference>
<dbReference type="InterPro" id="IPR023214">
    <property type="entry name" value="HAD_sf"/>
</dbReference>
<evidence type="ECO:0000256" key="1">
    <source>
        <dbReference type="SAM" id="MobiDB-lite"/>
    </source>
</evidence>
<dbReference type="OrthoDB" id="19045at2759"/>
<dbReference type="GO" id="GO:0046404">
    <property type="term" value="F:ATP-dependent polydeoxyribonucleotide 5'-hydroxyl-kinase activity"/>
    <property type="evidence" value="ECO:0007669"/>
    <property type="project" value="TreeGrafter"/>
</dbReference>
<dbReference type="SUPFAM" id="SSF56784">
    <property type="entry name" value="HAD-like"/>
    <property type="match status" value="1"/>
</dbReference>
<proteinExistence type="predicted"/>
<accession>A0A9P4IM01</accession>
<dbReference type="GO" id="GO:0006281">
    <property type="term" value="P:DNA repair"/>
    <property type="evidence" value="ECO:0007669"/>
    <property type="project" value="TreeGrafter"/>
</dbReference>
<comment type="caution">
    <text evidence="2">The sequence shown here is derived from an EMBL/GenBank/DDBJ whole genome shotgun (WGS) entry which is preliminary data.</text>
</comment>
<dbReference type="InterPro" id="IPR013954">
    <property type="entry name" value="PNK3P"/>
</dbReference>
<evidence type="ECO:0000313" key="2">
    <source>
        <dbReference type="EMBL" id="KAF2100576.1"/>
    </source>
</evidence>
<dbReference type="AlphaFoldDB" id="A0A9P4IM01"/>
<name>A0A9P4IM01_9PEZI</name>
<dbReference type="EMBL" id="ML978124">
    <property type="protein sequence ID" value="KAF2100576.1"/>
    <property type="molecule type" value="Genomic_DNA"/>
</dbReference>
<dbReference type="Pfam" id="PF08645">
    <property type="entry name" value="PNK3P"/>
    <property type="match status" value="1"/>
</dbReference>
<protein>
    <submittedName>
        <fullName evidence="2">PNK3P-domain-containing protein</fullName>
    </submittedName>
</protein>
<dbReference type="InterPro" id="IPR006549">
    <property type="entry name" value="HAD-SF_hydro_IIIA"/>
</dbReference>
<dbReference type="PANTHER" id="PTHR12083:SF9">
    <property type="entry name" value="BIFUNCTIONAL POLYNUCLEOTIDE PHOSPHATASE_KINASE"/>
    <property type="match status" value="1"/>
</dbReference>
<reference evidence="2" key="1">
    <citation type="journal article" date="2020" name="Stud. Mycol.">
        <title>101 Dothideomycetes genomes: a test case for predicting lifestyles and emergence of pathogens.</title>
        <authorList>
            <person name="Haridas S."/>
            <person name="Albert R."/>
            <person name="Binder M."/>
            <person name="Bloem J."/>
            <person name="Labutti K."/>
            <person name="Salamov A."/>
            <person name="Andreopoulos B."/>
            <person name="Baker S."/>
            <person name="Barry K."/>
            <person name="Bills G."/>
            <person name="Bluhm B."/>
            <person name="Cannon C."/>
            <person name="Castanera R."/>
            <person name="Culley D."/>
            <person name="Daum C."/>
            <person name="Ezra D."/>
            <person name="Gonzalez J."/>
            <person name="Henrissat B."/>
            <person name="Kuo A."/>
            <person name="Liang C."/>
            <person name="Lipzen A."/>
            <person name="Lutzoni F."/>
            <person name="Magnuson J."/>
            <person name="Mondo S."/>
            <person name="Nolan M."/>
            <person name="Ohm R."/>
            <person name="Pangilinan J."/>
            <person name="Park H.-J."/>
            <person name="Ramirez L."/>
            <person name="Alfaro M."/>
            <person name="Sun H."/>
            <person name="Tritt A."/>
            <person name="Yoshinaga Y."/>
            <person name="Zwiers L.-H."/>
            <person name="Turgeon B."/>
            <person name="Goodwin S."/>
            <person name="Spatafora J."/>
            <person name="Crous P."/>
            <person name="Grigoriev I."/>
        </authorList>
    </citation>
    <scope>NUCLEOTIDE SEQUENCE</scope>
    <source>
        <strain evidence="2">CBS 133067</strain>
    </source>
</reference>
<dbReference type="Pfam" id="PF13671">
    <property type="entry name" value="AAA_33"/>
    <property type="match status" value="1"/>
</dbReference>
<dbReference type="FunFam" id="3.40.50.1000:FF:000078">
    <property type="entry name" value="Bifunctional polynucleotide phosphatase/kinase"/>
    <property type="match status" value="1"/>
</dbReference>
<dbReference type="FunFam" id="3.40.50.300:FF:002548">
    <property type="entry name" value="DNA kinase/phosphatase Pnk1"/>
    <property type="match status" value="1"/>
</dbReference>
<dbReference type="InterPro" id="IPR027417">
    <property type="entry name" value="P-loop_NTPase"/>
</dbReference>
<dbReference type="PANTHER" id="PTHR12083">
    <property type="entry name" value="BIFUNCTIONAL POLYNUCLEOTIDE PHOSPHATASE/KINASE"/>
    <property type="match status" value="1"/>
</dbReference>
<dbReference type="GO" id="GO:0046403">
    <property type="term" value="F:polynucleotide 3'-phosphatase activity"/>
    <property type="evidence" value="ECO:0007669"/>
    <property type="project" value="TreeGrafter"/>
</dbReference>
<organism evidence="2 3">
    <name type="scientific">Rhizodiscina lignyota</name>
    <dbReference type="NCBI Taxonomy" id="1504668"/>
    <lineage>
        <taxon>Eukaryota</taxon>
        <taxon>Fungi</taxon>
        <taxon>Dikarya</taxon>
        <taxon>Ascomycota</taxon>
        <taxon>Pezizomycotina</taxon>
        <taxon>Dothideomycetes</taxon>
        <taxon>Pleosporomycetidae</taxon>
        <taxon>Aulographales</taxon>
        <taxon>Rhizodiscinaceae</taxon>
        <taxon>Rhizodiscina</taxon>
    </lineage>
</organism>
<gene>
    <name evidence="2" type="ORF">NA57DRAFT_74180</name>
</gene>
<dbReference type="NCBIfam" id="TIGR01664">
    <property type="entry name" value="DNA-3'-Pase"/>
    <property type="match status" value="1"/>
</dbReference>